<sequence length="87" mass="9826">MSTRHAARVAETKTAHIRPVRNAAIDGQIERVLRAREQIAQKINKGEEWMIPLLKRFNAEIEALEEKQDLIYQAAQIATHAAPTRAA</sequence>
<dbReference type="RefSeq" id="WP_132244943.1">
    <property type="nucleotide sequence ID" value="NZ_SLZU01000007.1"/>
</dbReference>
<keyword evidence="2" id="KW-1185">Reference proteome</keyword>
<accession>A0A4R3JDE1</accession>
<comment type="caution">
    <text evidence="1">The sequence shown here is derived from an EMBL/GenBank/DDBJ whole genome shotgun (WGS) entry which is preliminary data.</text>
</comment>
<reference evidence="1 2" key="1">
    <citation type="submission" date="2019-03" db="EMBL/GenBank/DDBJ databases">
        <title>Genomic Encyclopedia of Type Strains, Phase IV (KMG-IV): sequencing the most valuable type-strain genomes for metagenomic binning, comparative biology and taxonomic classification.</title>
        <authorList>
            <person name="Goeker M."/>
        </authorList>
    </citation>
    <scope>NUCLEOTIDE SEQUENCE [LARGE SCALE GENOMIC DNA]</scope>
    <source>
        <strain evidence="1 2">DSM 104836</strain>
    </source>
</reference>
<proteinExistence type="predicted"/>
<evidence type="ECO:0000313" key="2">
    <source>
        <dbReference type="Proteomes" id="UP000295696"/>
    </source>
</evidence>
<name>A0A4R3JDE1_9RHOB</name>
<protein>
    <submittedName>
        <fullName evidence="1">Uncharacterized protein</fullName>
    </submittedName>
</protein>
<evidence type="ECO:0000313" key="1">
    <source>
        <dbReference type="EMBL" id="TCS63173.1"/>
    </source>
</evidence>
<dbReference type="AlphaFoldDB" id="A0A4R3JDE1"/>
<dbReference type="EMBL" id="SLZU01000007">
    <property type="protein sequence ID" value="TCS63173.1"/>
    <property type="molecule type" value="Genomic_DNA"/>
</dbReference>
<gene>
    <name evidence="1" type="ORF">EDD52_1074</name>
</gene>
<dbReference type="Proteomes" id="UP000295696">
    <property type="component" value="Unassembled WGS sequence"/>
</dbReference>
<organism evidence="1 2">
    <name type="scientific">Primorskyibacter sedentarius</name>
    <dbReference type="NCBI Taxonomy" id="745311"/>
    <lineage>
        <taxon>Bacteria</taxon>
        <taxon>Pseudomonadati</taxon>
        <taxon>Pseudomonadota</taxon>
        <taxon>Alphaproteobacteria</taxon>
        <taxon>Rhodobacterales</taxon>
        <taxon>Roseobacteraceae</taxon>
        <taxon>Primorskyibacter</taxon>
    </lineage>
</organism>
<dbReference type="OrthoDB" id="7873015at2"/>